<dbReference type="InterPro" id="IPR038883">
    <property type="entry name" value="AN11006-like"/>
</dbReference>
<accession>A0AAV9JXT8</accession>
<sequence>MAASQDQTSPLLALPPELRNQIYTAALTGEDIILVAENGVRQGQPGLLRTCRGISDALQLYYTNTFRLTISDDRTATALAWLQSLVPDQRGAHIGGLILTSSTGLTEPPAAVVNEMWGLLGREVVKSGLPYGRVEVQATRDIEKRVIRGCESALTLLLLSLKVEALGLVREIAVWKGIQMELRLQLQTVRDMERVLDSQAVLDSQTADQEEGERLPPELRIQIYSQALTTACEVWVIDVEGRHEQAPPVPPLLQTCQQIRAEALELYYSGNTFVAQVLEGETNIARAWLGSLSSGAGTHITELRIEITSDRNLEPGCVGEEPTGSAWRQFGHDIEEAGIPSRAVSVRMGT</sequence>
<dbReference type="AlphaFoldDB" id="A0AAV9JXT8"/>
<dbReference type="InterPro" id="IPR045518">
    <property type="entry name" value="2EXR"/>
</dbReference>
<evidence type="ECO:0000313" key="3">
    <source>
        <dbReference type="Proteomes" id="UP001324427"/>
    </source>
</evidence>
<protein>
    <recommendedName>
        <fullName evidence="1">2EXR domain-containing protein</fullName>
    </recommendedName>
</protein>
<reference evidence="2 3" key="1">
    <citation type="submission" date="2021-11" db="EMBL/GenBank/DDBJ databases">
        <title>Black yeast isolated from Biological Soil Crust.</title>
        <authorList>
            <person name="Kurbessoian T."/>
        </authorList>
    </citation>
    <scope>NUCLEOTIDE SEQUENCE [LARGE SCALE GENOMIC DNA]</scope>
    <source>
        <strain evidence="2 3">CCFEE 5522</strain>
    </source>
</reference>
<feature type="domain" description="2EXR" evidence="1">
    <location>
        <begin position="214"/>
        <end position="269"/>
    </location>
</feature>
<dbReference type="Pfam" id="PF20150">
    <property type="entry name" value="2EXR"/>
    <property type="match status" value="1"/>
</dbReference>
<comment type="caution">
    <text evidence="2">The sequence shown here is derived from an EMBL/GenBank/DDBJ whole genome shotgun (WGS) entry which is preliminary data.</text>
</comment>
<dbReference type="PANTHER" id="PTHR42085:SF1">
    <property type="entry name" value="F-BOX DOMAIN-CONTAINING PROTEIN"/>
    <property type="match status" value="1"/>
</dbReference>
<dbReference type="EMBL" id="JAVFHQ010000002">
    <property type="protein sequence ID" value="KAK4550365.1"/>
    <property type="molecule type" value="Genomic_DNA"/>
</dbReference>
<keyword evidence="3" id="KW-1185">Reference proteome</keyword>
<organism evidence="2 3">
    <name type="scientific">Oleoguttula mirabilis</name>
    <dbReference type="NCBI Taxonomy" id="1507867"/>
    <lineage>
        <taxon>Eukaryota</taxon>
        <taxon>Fungi</taxon>
        <taxon>Dikarya</taxon>
        <taxon>Ascomycota</taxon>
        <taxon>Pezizomycotina</taxon>
        <taxon>Dothideomycetes</taxon>
        <taxon>Dothideomycetidae</taxon>
        <taxon>Mycosphaerellales</taxon>
        <taxon>Teratosphaeriaceae</taxon>
        <taxon>Oleoguttula</taxon>
    </lineage>
</organism>
<dbReference type="PANTHER" id="PTHR42085">
    <property type="entry name" value="F-BOX DOMAIN-CONTAINING PROTEIN"/>
    <property type="match status" value="1"/>
</dbReference>
<evidence type="ECO:0000313" key="2">
    <source>
        <dbReference type="EMBL" id="KAK4550365.1"/>
    </source>
</evidence>
<name>A0AAV9JXT8_9PEZI</name>
<gene>
    <name evidence="2" type="ORF">LTR36_003332</name>
</gene>
<evidence type="ECO:0000259" key="1">
    <source>
        <dbReference type="Pfam" id="PF20150"/>
    </source>
</evidence>
<dbReference type="Proteomes" id="UP001324427">
    <property type="component" value="Unassembled WGS sequence"/>
</dbReference>
<proteinExistence type="predicted"/>